<feature type="transmembrane region" description="Helical" evidence="7">
    <location>
        <begin position="127"/>
        <end position="148"/>
    </location>
</feature>
<evidence type="ECO:0000256" key="6">
    <source>
        <dbReference type="ARBA" id="ARBA00023136"/>
    </source>
</evidence>
<organism evidence="9 10">
    <name type="scientific">Diutina rugosa</name>
    <name type="common">Yeast</name>
    <name type="synonym">Candida rugosa</name>
    <dbReference type="NCBI Taxonomy" id="5481"/>
    <lineage>
        <taxon>Eukaryota</taxon>
        <taxon>Fungi</taxon>
        <taxon>Dikarya</taxon>
        <taxon>Ascomycota</taxon>
        <taxon>Saccharomycotina</taxon>
        <taxon>Pichiomycetes</taxon>
        <taxon>Debaryomycetaceae</taxon>
        <taxon>Diutina</taxon>
    </lineage>
</organism>
<dbReference type="InterPro" id="IPR051987">
    <property type="entry name" value="Sigma-2_receptor-like"/>
</dbReference>
<dbReference type="OMA" id="EFKDPMV"/>
<name>A0A642UZV5_DIURU</name>
<dbReference type="PANTHER" id="PTHR31204">
    <property type="entry name" value="SIGMA INTRACELLULAR RECEPTOR 2"/>
    <property type="match status" value="1"/>
</dbReference>
<keyword evidence="5 7" id="KW-1133">Transmembrane helix</keyword>
<feature type="transmembrane region" description="Helical" evidence="7">
    <location>
        <begin position="93"/>
        <end position="115"/>
    </location>
</feature>
<sequence length="162" mass="19563">MTLVNRRDQVYWWYFLVHIPITIFMDSNLVVPREYQWSQSLKLLDFHIATNNDILLIDRPDWLQVFGAFELLFQLPLFFYFVYMMPRPTRQHWVWMVVYGFNAAFTTLVCLFYIYWDQGRLSDVEKYKLMAIYVPYLALPLVLMLDYARRISAALAVKPKQL</sequence>
<feature type="domain" description="EXPERA" evidence="8">
    <location>
        <begin position="7"/>
        <end position="144"/>
    </location>
</feature>
<dbReference type="PROSITE" id="PS51751">
    <property type="entry name" value="EXPERA"/>
    <property type="match status" value="1"/>
</dbReference>
<keyword evidence="10" id="KW-1185">Reference proteome</keyword>
<comment type="subcellular location">
    <subcellularLocation>
        <location evidence="1">Endoplasmic reticulum membrane</location>
        <topology evidence="1">Multi-pass membrane protein</topology>
    </subcellularLocation>
</comment>
<keyword evidence="4 7" id="KW-0256">Endoplasmic reticulum</keyword>
<proteinExistence type="inferred from homology"/>
<feature type="transmembrane region" description="Helical" evidence="7">
    <location>
        <begin position="12"/>
        <end position="31"/>
    </location>
</feature>
<dbReference type="Proteomes" id="UP000449547">
    <property type="component" value="Unassembled WGS sequence"/>
</dbReference>
<dbReference type="InterPro" id="IPR016964">
    <property type="entry name" value="Sigma2_recept"/>
</dbReference>
<feature type="transmembrane region" description="Helical" evidence="7">
    <location>
        <begin position="62"/>
        <end position="81"/>
    </location>
</feature>
<evidence type="ECO:0000256" key="4">
    <source>
        <dbReference type="ARBA" id="ARBA00022824"/>
    </source>
</evidence>
<dbReference type="VEuPathDB" id="FungiDB:DIURU_001516"/>
<evidence type="ECO:0000256" key="3">
    <source>
        <dbReference type="ARBA" id="ARBA00022692"/>
    </source>
</evidence>
<keyword evidence="3 7" id="KW-0812">Transmembrane</keyword>
<dbReference type="GeneID" id="54780169"/>
<dbReference type="Pfam" id="PF05241">
    <property type="entry name" value="EBP"/>
    <property type="match status" value="1"/>
</dbReference>
<protein>
    <recommendedName>
        <fullName evidence="7">Efficient mitochondria targeting-associated protein 19</fullName>
    </recommendedName>
</protein>
<evidence type="ECO:0000259" key="8">
    <source>
        <dbReference type="PROSITE" id="PS51751"/>
    </source>
</evidence>
<evidence type="ECO:0000313" key="10">
    <source>
        <dbReference type="Proteomes" id="UP000449547"/>
    </source>
</evidence>
<dbReference type="AlphaFoldDB" id="A0A642UZV5"/>
<evidence type="ECO:0000256" key="2">
    <source>
        <dbReference type="ARBA" id="ARBA00009096"/>
    </source>
</evidence>
<dbReference type="GO" id="GO:0005789">
    <property type="term" value="C:endoplasmic reticulum membrane"/>
    <property type="evidence" value="ECO:0007669"/>
    <property type="project" value="UniProtKB-SubCell"/>
</dbReference>
<dbReference type="PANTHER" id="PTHR31204:SF1">
    <property type="entry name" value="SIGMA INTRACELLULAR RECEPTOR 2"/>
    <property type="match status" value="1"/>
</dbReference>
<comment type="similarity">
    <text evidence="2">Belongs to the TMEM97/sigma-2 receptor family.</text>
</comment>
<reference evidence="9 10" key="1">
    <citation type="submission" date="2019-07" db="EMBL/GenBank/DDBJ databases">
        <title>Genome assembly of two rare yeast pathogens: Diutina rugosa and Trichomonascus ciferrii.</title>
        <authorList>
            <person name="Mixao V."/>
            <person name="Saus E."/>
            <person name="Hansen A."/>
            <person name="Lass-Flor C."/>
            <person name="Gabaldon T."/>
        </authorList>
    </citation>
    <scope>NUCLEOTIDE SEQUENCE [LARGE SCALE GENOMIC DNA]</scope>
    <source>
        <strain evidence="9 10">CBS 613</strain>
    </source>
</reference>
<evidence type="ECO:0000313" key="9">
    <source>
        <dbReference type="EMBL" id="KAA8905088.1"/>
    </source>
</evidence>
<evidence type="ECO:0000256" key="5">
    <source>
        <dbReference type="ARBA" id="ARBA00022989"/>
    </source>
</evidence>
<keyword evidence="6 7" id="KW-0472">Membrane</keyword>
<comment type="caution">
    <text evidence="9">The sequence shown here is derived from an EMBL/GenBank/DDBJ whole genome shotgun (WGS) entry which is preliminary data.</text>
</comment>
<dbReference type="PIRSF" id="PIRSF031032">
    <property type="entry name" value="TMP_97_prd"/>
    <property type="match status" value="1"/>
</dbReference>
<gene>
    <name evidence="9" type="ORF">DIURU_001516</name>
</gene>
<accession>A0A642UZV5</accession>
<dbReference type="InterPro" id="IPR033118">
    <property type="entry name" value="EXPERA"/>
</dbReference>
<dbReference type="OrthoDB" id="433124at2759"/>
<evidence type="ECO:0000256" key="7">
    <source>
        <dbReference type="PIRNR" id="PIRNR031032"/>
    </source>
</evidence>
<evidence type="ECO:0000256" key="1">
    <source>
        <dbReference type="ARBA" id="ARBA00004477"/>
    </source>
</evidence>
<dbReference type="EMBL" id="SWFT01000050">
    <property type="protein sequence ID" value="KAA8905088.1"/>
    <property type="molecule type" value="Genomic_DNA"/>
</dbReference>
<dbReference type="RefSeq" id="XP_034013474.1">
    <property type="nucleotide sequence ID" value="XM_034154068.1"/>
</dbReference>